<dbReference type="PANTHER" id="PTHR45527">
    <property type="entry name" value="NONRIBOSOMAL PEPTIDE SYNTHETASE"/>
    <property type="match status" value="1"/>
</dbReference>
<gene>
    <name evidence="2" type="ORF">AK37_24626</name>
</gene>
<dbReference type="GO" id="GO:0008610">
    <property type="term" value="P:lipid biosynthetic process"/>
    <property type="evidence" value="ECO:0007669"/>
    <property type="project" value="UniProtKB-ARBA"/>
</dbReference>
<comment type="caution">
    <text evidence="2">The sequence shown here is derived from an EMBL/GenBank/DDBJ whole genome shotgun (WGS) entry which is preliminary data.</text>
</comment>
<dbReference type="GO" id="GO:0003824">
    <property type="term" value="F:catalytic activity"/>
    <property type="evidence" value="ECO:0007669"/>
    <property type="project" value="InterPro"/>
</dbReference>
<dbReference type="AlphaFoldDB" id="H0JYT0"/>
<protein>
    <submittedName>
        <fullName evidence="2">Non-ribosomal peptide synthetase</fullName>
    </submittedName>
</protein>
<sequence length="296" mass="32043">MAGPRPDPVPLSPAQQRMWFINQFDTTSPAYNIAVALRLSGRLDQAALQHAIGDVVARHESLRTRYPLTDDGPVQVVVPTGAAVPDLVMLTVDDGTDLDSELTPILAAGFDVATEIPTRIRVLALAEDEHVLVLVAHHIAADGFSMGPLARDVIAAYSARHAGQTPPWTPLPVQYVDYTLWQHRVLGDDTDPDSLAAEQLRFWRATLTGAPELLELPLDRPRPVQPSRRGARIPFTLDAAAHRRLLDIARAHDASVFMLVHAALTVLLARLSGSDDIVVGTPVAGRGHRALDDLVG</sequence>
<reference evidence="2 3" key="1">
    <citation type="submission" date="2011-12" db="EMBL/GenBank/DDBJ databases">
        <authorList>
            <person name="Kriszt B."/>
            <person name="Tancsics A."/>
            <person name="Cserhati M."/>
            <person name="Toth A."/>
            <person name="Nagy I."/>
            <person name="Horvath B."/>
            <person name="Tamura T."/>
            <person name="Kukolya J."/>
            <person name="Szoboszlay S."/>
        </authorList>
    </citation>
    <scope>NUCLEOTIDE SEQUENCE [LARGE SCALE GENOMIC DNA]</scope>
    <source>
        <strain evidence="2 3">AK37</strain>
    </source>
</reference>
<evidence type="ECO:0000259" key="1">
    <source>
        <dbReference type="Pfam" id="PF00668"/>
    </source>
</evidence>
<dbReference type="GO" id="GO:0031177">
    <property type="term" value="F:phosphopantetheine binding"/>
    <property type="evidence" value="ECO:0007669"/>
    <property type="project" value="TreeGrafter"/>
</dbReference>
<dbReference type="EMBL" id="AHBW01000071">
    <property type="protein sequence ID" value="EHK80406.1"/>
    <property type="molecule type" value="Genomic_DNA"/>
</dbReference>
<dbReference type="CDD" id="cd19540">
    <property type="entry name" value="LCL_NRPS-like"/>
    <property type="match status" value="1"/>
</dbReference>
<dbReference type="InterPro" id="IPR023213">
    <property type="entry name" value="CAT-like_dom_sf"/>
</dbReference>
<dbReference type="Gene3D" id="3.30.559.10">
    <property type="entry name" value="Chloramphenicol acetyltransferase-like domain"/>
    <property type="match status" value="1"/>
</dbReference>
<dbReference type="SUPFAM" id="SSF52777">
    <property type="entry name" value="CoA-dependent acyltransferases"/>
    <property type="match status" value="2"/>
</dbReference>
<name>H0JYT0_9NOCA</name>
<dbReference type="GO" id="GO:0043041">
    <property type="term" value="P:amino acid activation for nonribosomal peptide biosynthetic process"/>
    <property type="evidence" value="ECO:0007669"/>
    <property type="project" value="TreeGrafter"/>
</dbReference>
<dbReference type="GO" id="GO:0044550">
    <property type="term" value="P:secondary metabolite biosynthetic process"/>
    <property type="evidence" value="ECO:0007669"/>
    <property type="project" value="TreeGrafter"/>
</dbReference>
<evidence type="ECO:0000313" key="3">
    <source>
        <dbReference type="Proteomes" id="UP000005064"/>
    </source>
</evidence>
<dbReference type="InterPro" id="IPR001242">
    <property type="entry name" value="Condensation_dom"/>
</dbReference>
<proteinExistence type="predicted"/>
<dbReference type="GO" id="GO:0005829">
    <property type="term" value="C:cytosol"/>
    <property type="evidence" value="ECO:0007669"/>
    <property type="project" value="TreeGrafter"/>
</dbReference>
<feature type="domain" description="Condensation" evidence="1">
    <location>
        <begin position="9"/>
        <end position="296"/>
    </location>
</feature>
<dbReference type="Proteomes" id="UP000005064">
    <property type="component" value="Unassembled WGS sequence"/>
</dbReference>
<dbReference type="Pfam" id="PF00668">
    <property type="entry name" value="Condensation"/>
    <property type="match status" value="1"/>
</dbReference>
<dbReference type="Gene3D" id="3.30.559.30">
    <property type="entry name" value="Nonribosomal peptide synthetase, condensation domain"/>
    <property type="match status" value="1"/>
</dbReference>
<evidence type="ECO:0000313" key="2">
    <source>
        <dbReference type="EMBL" id="EHK80406.1"/>
    </source>
</evidence>
<feature type="non-terminal residue" evidence="2">
    <location>
        <position position="296"/>
    </location>
</feature>
<accession>H0JYT0</accession>
<organism evidence="2 3">
    <name type="scientific">Rhodococcus pyridinivorans AK37</name>
    <dbReference type="NCBI Taxonomy" id="1114960"/>
    <lineage>
        <taxon>Bacteria</taxon>
        <taxon>Bacillati</taxon>
        <taxon>Actinomycetota</taxon>
        <taxon>Actinomycetes</taxon>
        <taxon>Mycobacteriales</taxon>
        <taxon>Nocardiaceae</taxon>
        <taxon>Rhodococcus</taxon>
    </lineage>
</organism>
<dbReference type="PANTHER" id="PTHR45527:SF1">
    <property type="entry name" value="FATTY ACID SYNTHASE"/>
    <property type="match status" value="1"/>
</dbReference>